<feature type="signal peptide" evidence="4">
    <location>
        <begin position="1"/>
        <end position="20"/>
    </location>
</feature>
<evidence type="ECO:0000313" key="7">
    <source>
        <dbReference type="Proteomes" id="UP000789595"/>
    </source>
</evidence>
<dbReference type="PRINTS" id="PR00410">
    <property type="entry name" value="PHEHYDRXLASE"/>
</dbReference>
<dbReference type="Pfam" id="PF00175">
    <property type="entry name" value="NAD_binding_1"/>
    <property type="match status" value="1"/>
</dbReference>
<dbReference type="PANTHER" id="PTHR47215">
    <property type="match status" value="1"/>
</dbReference>
<gene>
    <name evidence="6" type="ORF">PECAL_4P07560</name>
</gene>
<proteinExistence type="predicted"/>
<comment type="caution">
    <text evidence="6">The sequence shown here is derived from an EMBL/GenBank/DDBJ whole genome shotgun (WGS) entry which is preliminary data.</text>
</comment>
<dbReference type="CDD" id="cd00322">
    <property type="entry name" value="FNR_like"/>
    <property type="match status" value="1"/>
</dbReference>
<comment type="cofactor">
    <cofactor evidence="1">
        <name>FAD</name>
        <dbReference type="ChEBI" id="CHEBI:57692"/>
    </cofactor>
</comment>
<dbReference type="OrthoDB" id="1856718at2759"/>
<dbReference type="SUPFAM" id="SSF52343">
    <property type="entry name" value="Ferredoxin reductase-like, C-terminal NADP-linked domain"/>
    <property type="match status" value="1"/>
</dbReference>
<keyword evidence="7" id="KW-1185">Reference proteome</keyword>
<evidence type="ECO:0000256" key="3">
    <source>
        <dbReference type="ARBA" id="ARBA00022827"/>
    </source>
</evidence>
<name>A0A8J2SNA2_9STRA</name>
<evidence type="ECO:0000256" key="1">
    <source>
        <dbReference type="ARBA" id="ARBA00001974"/>
    </source>
</evidence>
<reference evidence="6" key="1">
    <citation type="submission" date="2021-11" db="EMBL/GenBank/DDBJ databases">
        <authorList>
            <consortium name="Genoscope - CEA"/>
            <person name="William W."/>
        </authorList>
    </citation>
    <scope>NUCLEOTIDE SEQUENCE</scope>
</reference>
<evidence type="ECO:0000259" key="5">
    <source>
        <dbReference type="Pfam" id="PF00175"/>
    </source>
</evidence>
<dbReference type="AlphaFoldDB" id="A0A8J2SNA2"/>
<sequence length="276" mass="29411">MQSMLLLFACSAVALLPAPARQHRARGVMRMGWGDPPVWSEATIKSNTEACAGHRAIELEVPAETAQAFETAGQYVQLTIGEEKPGFYAIASAPGKATFEFLIKENEGNAYLTSLKSGAPVKCSEVSGKGYQTKEHFDGDGGAVAAQYDGFACMNVLFVAGGSGVAPLRSCIEAGVALELPQRATLYYGVRDDSVLAYQDKFDEWSKNYNVDVVTCFSQGSGGAFKGYVQDAIKAKGVAVPRNTGAAVCGPKDMFTATKELLTKEGVFESRVLSNF</sequence>
<organism evidence="6 7">
    <name type="scientific">Pelagomonas calceolata</name>
    <dbReference type="NCBI Taxonomy" id="35677"/>
    <lineage>
        <taxon>Eukaryota</taxon>
        <taxon>Sar</taxon>
        <taxon>Stramenopiles</taxon>
        <taxon>Ochrophyta</taxon>
        <taxon>Pelagophyceae</taxon>
        <taxon>Pelagomonadales</taxon>
        <taxon>Pelagomonadaceae</taxon>
        <taxon>Pelagomonas</taxon>
    </lineage>
</organism>
<keyword evidence="4" id="KW-0732">Signal</keyword>
<dbReference type="PRINTS" id="PR00371">
    <property type="entry name" value="FPNCR"/>
</dbReference>
<feature type="domain" description="Oxidoreductase FAD/NAD(P)-binding" evidence="5">
    <location>
        <begin position="158"/>
        <end position="259"/>
    </location>
</feature>
<evidence type="ECO:0000256" key="2">
    <source>
        <dbReference type="ARBA" id="ARBA00022630"/>
    </source>
</evidence>
<evidence type="ECO:0000313" key="6">
    <source>
        <dbReference type="EMBL" id="CAH0373548.1"/>
    </source>
</evidence>
<dbReference type="PANTHER" id="PTHR47215:SF1">
    <property type="entry name" value="F9L1.8 PROTEIN"/>
    <property type="match status" value="1"/>
</dbReference>
<dbReference type="InterPro" id="IPR001433">
    <property type="entry name" value="OxRdtase_FAD/NAD-bd"/>
</dbReference>
<dbReference type="InterPro" id="IPR017938">
    <property type="entry name" value="Riboflavin_synthase-like_b-brl"/>
</dbReference>
<dbReference type="SUPFAM" id="SSF63380">
    <property type="entry name" value="Riboflavin synthase domain-like"/>
    <property type="match status" value="1"/>
</dbReference>
<dbReference type="InterPro" id="IPR039261">
    <property type="entry name" value="FNR_nucleotide-bd"/>
</dbReference>
<feature type="chain" id="PRO_5035279821" description="Oxidoreductase FAD/NAD(P)-binding domain-containing protein" evidence="4">
    <location>
        <begin position="21"/>
        <end position="276"/>
    </location>
</feature>
<keyword evidence="2" id="KW-0285">Flavoprotein</keyword>
<dbReference type="Proteomes" id="UP000789595">
    <property type="component" value="Unassembled WGS sequence"/>
</dbReference>
<dbReference type="InterPro" id="IPR001709">
    <property type="entry name" value="Flavoprot_Pyr_Nucl_cyt_Rdtase"/>
</dbReference>
<dbReference type="Gene3D" id="2.40.30.10">
    <property type="entry name" value="Translation factors"/>
    <property type="match status" value="1"/>
</dbReference>
<dbReference type="Gene3D" id="3.40.50.80">
    <property type="entry name" value="Nucleotide-binding domain of ferredoxin-NADP reductase (FNR) module"/>
    <property type="match status" value="1"/>
</dbReference>
<keyword evidence="3" id="KW-0274">FAD</keyword>
<dbReference type="EMBL" id="CAKKNE010000004">
    <property type="protein sequence ID" value="CAH0373548.1"/>
    <property type="molecule type" value="Genomic_DNA"/>
</dbReference>
<evidence type="ECO:0000256" key="4">
    <source>
        <dbReference type="SAM" id="SignalP"/>
    </source>
</evidence>
<dbReference type="GO" id="GO:0016491">
    <property type="term" value="F:oxidoreductase activity"/>
    <property type="evidence" value="ECO:0007669"/>
    <property type="project" value="InterPro"/>
</dbReference>
<protein>
    <recommendedName>
        <fullName evidence="5">Oxidoreductase FAD/NAD(P)-binding domain-containing protein</fullName>
    </recommendedName>
</protein>
<accession>A0A8J2SNA2</accession>